<sequence length="248" mass="27604">MDRLIYVENDYDGRYGKFWGELGEVIRDRDLYLHRPQDFSLVCFTGGEDVSPCLYGHKNLGSHNSPRRDDTEQEVYDVATKWKIPLTGICRGSQFLNVMMGGTMVQHLEKGHGGGRHIMQTTQPDDDIRDMEVTSSHHQMSVLGDGGVLLGVSEKSIDPDAMVYDGGVEALFPALDASGNLQTGTHPQTGVPMKHTVSVITEAFAYPKANIFAVQHHPEWQDINGVAPQWVLNMIRTHCFEESMEAAS</sequence>
<evidence type="ECO:0000313" key="1">
    <source>
        <dbReference type="EMBL" id="KKM24752.1"/>
    </source>
</evidence>
<proteinExistence type="predicted"/>
<organism evidence="1">
    <name type="scientific">marine sediment metagenome</name>
    <dbReference type="NCBI Taxonomy" id="412755"/>
    <lineage>
        <taxon>unclassified sequences</taxon>
        <taxon>metagenomes</taxon>
        <taxon>ecological metagenomes</taxon>
    </lineage>
</organism>
<protein>
    <recommendedName>
        <fullName evidence="2">Glutamine amidotransferase domain-containing protein</fullName>
    </recommendedName>
</protein>
<dbReference type="InterPro" id="IPR011697">
    <property type="entry name" value="Peptidase_C26"/>
</dbReference>
<dbReference type="SUPFAM" id="SSF52317">
    <property type="entry name" value="Class I glutamine amidotransferase-like"/>
    <property type="match status" value="1"/>
</dbReference>
<comment type="caution">
    <text evidence="1">The sequence shown here is derived from an EMBL/GenBank/DDBJ whole genome shotgun (WGS) entry which is preliminary data.</text>
</comment>
<gene>
    <name evidence="1" type="ORF">LCGC14_1601990</name>
</gene>
<name>A0A0F9IBB2_9ZZZZ</name>
<dbReference type="Pfam" id="PF07722">
    <property type="entry name" value="Peptidase_C26"/>
    <property type="match status" value="1"/>
</dbReference>
<dbReference type="InterPro" id="IPR029062">
    <property type="entry name" value="Class_I_gatase-like"/>
</dbReference>
<dbReference type="PANTHER" id="PTHR43235:SF1">
    <property type="entry name" value="GLUTAMINE AMIDOTRANSFERASE PB2B2.05-RELATED"/>
    <property type="match status" value="1"/>
</dbReference>
<accession>A0A0F9IBB2</accession>
<dbReference type="GO" id="GO:0005829">
    <property type="term" value="C:cytosol"/>
    <property type="evidence" value="ECO:0007669"/>
    <property type="project" value="TreeGrafter"/>
</dbReference>
<dbReference type="AlphaFoldDB" id="A0A0F9IBB2"/>
<dbReference type="Gene3D" id="3.40.50.880">
    <property type="match status" value="1"/>
</dbReference>
<dbReference type="GO" id="GO:0016811">
    <property type="term" value="F:hydrolase activity, acting on carbon-nitrogen (but not peptide) bonds, in linear amides"/>
    <property type="evidence" value="ECO:0007669"/>
    <property type="project" value="InterPro"/>
</dbReference>
<dbReference type="EMBL" id="LAZR01012858">
    <property type="protein sequence ID" value="KKM24752.1"/>
    <property type="molecule type" value="Genomic_DNA"/>
</dbReference>
<reference evidence="1" key="1">
    <citation type="journal article" date="2015" name="Nature">
        <title>Complex archaea that bridge the gap between prokaryotes and eukaryotes.</title>
        <authorList>
            <person name="Spang A."/>
            <person name="Saw J.H."/>
            <person name="Jorgensen S.L."/>
            <person name="Zaremba-Niedzwiedzka K."/>
            <person name="Martijn J."/>
            <person name="Lind A.E."/>
            <person name="van Eijk R."/>
            <person name="Schleper C."/>
            <person name="Guy L."/>
            <person name="Ettema T.J."/>
        </authorList>
    </citation>
    <scope>NUCLEOTIDE SEQUENCE</scope>
</reference>
<evidence type="ECO:0008006" key="2">
    <source>
        <dbReference type="Google" id="ProtNLM"/>
    </source>
</evidence>
<dbReference type="InterPro" id="IPR044668">
    <property type="entry name" value="PuuD-like"/>
</dbReference>
<dbReference type="PANTHER" id="PTHR43235">
    <property type="entry name" value="GLUTAMINE AMIDOTRANSFERASE PB2B2.05-RELATED"/>
    <property type="match status" value="1"/>
</dbReference>